<gene>
    <name evidence="1" type="ORF">GCM10011510_12170</name>
</gene>
<reference evidence="1" key="2">
    <citation type="submission" date="2020-09" db="EMBL/GenBank/DDBJ databases">
        <authorList>
            <person name="Sun Q."/>
            <person name="Zhou Y."/>
        </authorList>
    </citation>
    <scope>NUCLEOTIDE SEQUENCE</scope>
    <source>
        <strain evidence="1">CGMCC 1.15533</strain>
    </source>
</reference>
<accession>A0A917EF96</accession>
<protein>
    <submittedName>
        <fullName evidence="1">Uncharacterized protein</fullName>
    </submittedName>
</protein>
<comment type="caution">
    <text evidence="1">The sequence shown here is derived from an EMBL/GenBank/DDBJ whole genome shotgun (WGS) entry which is preliminary data.</text>
</comment>
<proteinExistence type="predicted"/>
<dbReference type="AlphaFoldDB" id="A0A917EF96"/>
<evidence type="ECO:0000313" key="2">
    <source>
        <dbReference type="Proteomes" id="UP000660801"/>
    </source>
</evidence>
<sequence length="44" mass="4915">MKKMIVYFALLIIGFGLNNHRGYEKKSFDPGHACSVDIKTLNSG</sequence>
<organism evidence="1 2">
    <name type="scientific">Streptococcus himalayensis</name>
    <dbReference type="NCBI Taxonomy" id="1888195"/>
    <lineage>
        <taxon>Bacteria</taxon>
        <taxon>Bacillati</taxon>
        <taxon>Bacillota</taxon>
        <taxon>Bacilli</taxon>
        <taxon>Lactobacillales</taxon>
        <taxon>Streptococcaceae</taxon>
        <taxon>Streptococcus</taxon>
    </lineage>
</organism>
<reference evidence="1" key="1">
    <citation type="journal article" date="2014" name="Int. J. Syst. Evol. Microbiol.">
        <title>Complete genome sequence of Corynebacterium casei LMG S-19264T (=DSM 44701T), isolated from a smear-ripened cheese.</title>
        <authorList>
            <consortium name="US DOE Joint Genome Institute (JGI-PGF)"/>
            <person name="Walter F."/>
            <person name="Albersmeier A."/>
            <person name="Kalinowski J."/>
            <person name="Ruckert C."/>
        </authorList>
    </citation>
    <scope>NUCLEOTIDE SEQUENCE</scope>
    <source>
        <strain evidence="1">CGMCC 1.15533</strain>
    </source>
</reference>
<keyword evidence="2" id="KW-1185">Reference proteome</keyword>
<dbReference type="Proteomes" id="UP000660801">
    <property type="component" value="Unassembled WGS sequence"/>
</dbReference>
<dbReference type="EMBL" id="BMJN01000019">
    <property type="protein sequence ID" value="GGE32438.1"/>
    <property type="molecule type" value="Genomic_DNA"/>
</dbReference>
<evidence type="ECO:0000313" key="1">
    <source>
        <dbReference type="EMBL" id="GGE32438.1"/>
    </source>
</evidence>
<name>A0A917EF96_9STRE</name>